<dbReference type="UniPathway" id="UPA00286"/>
<evidence type="ECO:0000256" key="5">
    <source>
        <dbReference type="ARBA" id="ARBA00022764"/>
    </source>
</evidence>
<proteinExistence type="predicted"/>
<dbReference type="GO" id="GO:0042121">
    <property type="term" value="P:alginic acid biosynthetic process"/>
    <property type="evidence" value="ECO:0007669"/>
    <property type="project" value="UniProtKB-UniPathway"/>
</dbReference>
<dbReference type="Pfam" id="PF16822">
    <property type="entry name" value="ALGX"/>
    <property type="match status" value="1"/>
</dbReference>
<keyword evidence="4" id="KW-0732">Signal</keyword>
<dbReference type="Proteomes" id="UP000229681">
    <property type="component" value="Unassembled WGS sequence"/>
</dbReference>
<feature type="domain" description="AlgX/AlgJ SGNH hydrolase-like" evidence="7">
    <location>
        <begin position="270"/>
        <end position="392"/>
    </location>
</feature>
<evidence type="ECO:0000256" key="6">
    <source>
        <dbReference type="ARBA" id="ARBA00022841"/>
    </source>
</evidence>
<evidence type="ECO:0000256" key="3">
    <source>
        <dbReference type="ARBA" id="ARBA00022679"/>
    </source>
</evidence>
<dbReference type="Gene3D" id="3.40.50.1110">
    <property type="entry name" value="SGNH hydrolase"/>
    <property type="match status" value="2"/>
</dbReference>
<dbReference type="InterPro" id="IPR031811">
    <property type="entry name" value="ALGX/ALGJ_SGNH-like"/>
</dbReference>
<dbReference type="GO" id="GO:0042597">
    <property type="term" value="C:periplasmic space"/>
    <property type="evidence" value="ECO:0007669"/>
    <property type="project" value="UniProtKB-SubCell"/>
</dbReference>
<keyword evidence="3" id="KW-0808">Transferase</keyword>
<evidence type="ECO:0000256" key="1">
    <source>
        <dbReference type="ARBA" id="ARBA00004418"/>
    </source>
</evidence>
<comment type="subcellular location">
    <subcellularLocation>
        <location evidence="1">Periplasm</location>
    </subcellularLocation>
</comment>
<sequence length="397" mass="44039">MVKLLSRLAILLTSIAITLLLLEIAIRAFYGALPSALQIALRFVHQTPFTEARLAPLPLWHEDATFQMVVAPEARDVEQVGSLSVRFRVSTYAWWNGHVGFRTPPPEDGAVQAVALGDSHTFCFTAEEACWVNLLSARLGTPIANLGQPVTGSESHARRYYSFVANPALGLKQPRLVLWQFFGNDYNDDYGLALLNGTAQTPPEATAPAPAEAPLSAWLRQYSAVFALLDALMRADDPQMRRFIDPYRVSTAQVDIAFGRPYLAEAFDMRQARNREGEQLSRAAILRTRTLVEANGGRFIVLLMPTKEEVYRHLTEPYLGTAYLEQLAEPRLRLLAFCAEAQLTCLDLTPELTARALQGQQLFFSDDIHLNAQGNRAVAEIVAAFLDRDHSPSTTGK</sequence>
<evidence type="ECO:0000259" key="7">
    <source>
        <dbReference type="Pfam" id="PF16822"/>
    </source>
</evidence>
<dbReference type="InterPro" id="IPR036514">
    <property type="entry name" value="SGNH_hydro_sf"/>
</dbReference>
<reference evidence="8 9" key="1">
    <citation type="submission" date="2017-11" db="EMBL/GenBank/DDBJ databases">
        <title>Evolution of Phototrophy in the Chloroflexi Phylum Driven by Horizontal Gene Transfer.</title>
        <authorList>
            <person name="Ward L.M."/>
            <person name="Hemp J."/>
            <person name="Shih P.M."/>
            <person name="Mcglynn S.E."/>
            <person name="Fischer W."/>
        </authorList>
    </citation>
    <scope>NUCLEOTIDE SEQUENCE [LARGE SCALE GENOMIC DNA]</scope>
    <source>
        <strain evidence="8">JP3_13</strain>
    </source>
</reference>
<keyword evidence="5" id="KW-0574">Periplasm</keyword>
<protein>
    <recommendedName>
        <fullName evidence="7">AlgX/AlgJ SGNH hydrolase-like domain-containing protein</fullName>
    </recommendedName>
</protein>
<dbReference type="AlphaFoldDB" id="A0A2M8PHP4"/>
<evidence type="ECO:0000313" key="8">
    <source>
        <dbReference type="EMBL" id="PJF37066.1"/>
    </source>
</evidence>
<evidence type="ECO:0000256" key="2">
    <source>
        <dbReference type="ARBA" id="ARBA00005182"/>
    </source>
</evidence>
<keyword evidence="6" id="KW-0016">Alginate biosynthesis</keyword>
<comment type="pathway">
    <text evidence="2">Glycan biosynthesis; alginate biosynthesis.</text>
</comment>
<comment type="caution">
    <text evidence="8">The sequence shown here is derived from an EMBL/GenBank/DDBJ whole genome shotgun (WGS) entry which is preliminary data.</text>
</comment>
<organism evidence="8 9">
    <name type="scientific">Candidatus Thermofonsia Clade 1 bacterium</name>
    <dbReference type="NCBI Taxonomy" id="2364210"/>
    <lineage>
        <taxon>Bacteria</taxon>
        <taxon>Bacillati</taxon>
        <taxon>Chloroflexota</taxon>
        <taxon>Candidatus Thermofontia</taxon>
        <taxon>Candidatus Thermofonsia Clade 1</taxon>
    </lineage>
</organism>
<gene>
    <name evidence="8" type="ORF">CUN49_02190</name>
</gene>
<accession>A0A2M8PHP4</accession>
<evidence type="ECO:0000313" key="9">
    <source>
        <dbReference type="Proteomes" id="UP000229681"/>
    </source>
</evidence>
<dbReference type="SUPFAM" id="SSF52266">
    <property type="entry name" value="SGNH hydrolase"/>
    <property type="match status" value="1"/>
</dbReference>
<dbReference type="GO" id="GO:0016740">
    <property type="term" value="F:transferase activity"/>
    <property type="evidence" value="ECO:0007669"/>
    <property type="project" value="UniProtKB-KW"/>
</dbReference>
<evidence type="ECO:0000256" key="4">
    <source>
        <dbReference type="ARBA" id="ARBA00022729"/>
    </source>
</evidence>
<name>A0A2M8PHP4_9CHLR</name>
<dbReference type="EMBL" id="PGTM01000016">
    <property type="protein sequence ID" value="PJF37066.1"/>
    <property type="molecule type" value="Genomic_DNA"/>
</dbReference>